<name>A0AAT9HP73_9ACTN</name>
<accession>A0AAT9HP73</accession>
<evidence type="ECO:0000256" key="1">
    <source>
        <dbReference type="SAM" id="MobiDB-lite"/>
    </source>
</evidence>
<dbReference type="EMBL" id="AP035768">
    <property type="protein sequence ID" value="BFO19367.1"/>
    <property type="molecule type" value="Genomic_DNA"/>
</dbReference>
<reference evidence="2" key="2">
    <citation type="submission" date="2024-07" db="EMBL/GenBank/DDBJ databases">
        <title>Streptomyces haneummycinica sp. nov., a new antibiotic-producing actinobacterium isolated from marine sediment.</title>
        <authorList>
            <person name="Uemura M."/>
            <person name="Hamada M."/>
            <person name="Hirano S."/>
            <person name="Kobayashi K."/>
            <person name="Ohshiro T."/>
            <person name="Kobayashi T."/>
            <person name="Terahara T."/>
        </authorList>
    </citation>
    <scope>NUCLEOTIDE SEQUENCE</scope>
    <source>
        <strain evidence="2">KM77-8</strain>
    </source>
</reference>
<reference evidence="2" key="1">
    <citation type="submission" date="2024-06" db="EMBL/GenBank/DDBJ databases">
        <authorList>
            <consortium name="consrtm"/>
            <person name="Uemura M."/>
            <person name="Terahara T."/>
        </authorList>
    </citation>
    <scope>NUCLEOTIDE SEQUENCE</scope>
    <source>
        <strain evidence="2">KM77-8</strain>
    </source>
</reference>
<organism evidence="2">
    <name type="scientific">Streptomyces haneummycinicus</name>
    <dbReference type="NCBI Taxonomy" id="3074435"/>
    <lineage>
        <taxon>Bacteria</taxon>
        <taxon>Bacillati</taxon>
        <taxon>Actinomycetota</taxon>
        <taxon>Actinomycetes</taxon>
        <taxon>Kitasatosporales</taxon>
        <taxon>Streptomycetaceae</taxon>
        <taxon>Streptomyces</taxon>
    </lineage>
</organism>
<gene>
    <name evidence="2" type="ORF">SHKM778_57550</name>
</gene>
<sequence length="83" mass="8670">MGVRRLADRSRGRGPDQAQTALSRLLCVRAEPVIVTVGSGRPGRRVCARLHAAEPVDTLVTDPEAGPGTPHGREAAGPRVVPA</sequence>
<feature type="region of interest" description="Disordered" evidence="1">
    <location>
        <begin position="59"/>
        <end position="83"/>
    </location>
</feature>
<dbReference type="AlphaFoldDB" id="A0AAT9HP73"/>
<evidence type="ECO:0000313" key="2">
    <source>
        <dbReference type="EMBL" id="BFO19367.1"/>
    </source>
</evidence>
<proteinExistence type="predicted"/>
<protein>
    <submittedName>
        <fullName evidence="2">Uncharacterized protein</fullName>
    </submittedName>
</protein>